<sequence>MKTLKSNLSLLVLAVLTLLVSIGLTSCDENPDVVTQDQILPESFGIEIPSSINSATITTGGKVNGRVEEELAGDDVYGLLRVFIHVGDGSRRLVEDIITAIRRFDIQNIEVITYQSDEDGRSKTMTVEKNVVFEGKEWAYQLTVVDSDSENDADGGKAMQVFWNNTPAVEGIAILKPYNINRSEGDGQLNAMYRIDYNSAGNDIYDATMEVAISGLRTDRPQDDDFVMRKLRMFVGRTGDVVDVFGNSNHPRARLFADSENPGFNWAFVASGDDSDNIGVAEVGLPPSALDSDDRSILLEDYSIKNVFTTRILNAFPNIPQQDLDAFLVNTNPPGYFDKNGFLSAGVSPGESWNSLASRIQDLAPYNPLETTNLEIVFK</sequence>
<dbReference type="KEGG" id="fuv:JR347_02990"/>
<evidence type="ECO:0000256" key="1">
    <source>
        <dbReference type="SAM" id="SignalP"/>
    </source>
</evidence>
<dbReference type="RefSeq" id="WP_205722571.1">
    <property type="nucleotide sequence ID" value="NZ_CP070608.1"/>
</dbReference>
<dbReference type="AlphaFoldDB" id="A0A974WHX2"/>
<dbReference type="EMBL" id="CP070608">
    <property type="protein sequence ID" value="QSE98063.1"/>
    <property type="molecule type" value="Genomic_DNA"/>
</dbReference>
<feature type="signal peptide" evidence="1">
    <location>
        <begin position="1"/>
        <end position="26"/>
    </location>
</feature>
<gene>
    <name evidence="2" type="ORF">JR347_02990</name>
</gene>
<name>A0A974WHX2_9BACT</name>
<keyword evidence="3" id="KW-1185">Reference proteome</keyword>
<feature type="chain" id="PRO_5038092360" evidence="1">
    <location>
        <begin position="27"/>
        <end position="379"/>
    </location>
</feature>
<accession>A0A974WHX2</accession>
<proteinExistence type="predicted"/>
<protein>
    <submittedName>
        <fullName evidence="2">Uncharacterized protein</fullName>
    </submittedName>
</protein>
<evidence type="ECO:0000313" key="3">
    <source>
        <dbReference type="Proteomes" id="UP000662783"/>
    </source>
</evidence>
<evidence type="ECO:0000313" key="2">
    <source>
        <dbReference type="EMBL" id="QSE98063.1"/>
    </source>
</evidence>
<reference evidence="2" key="1">
    <citation type="submission" date="2021-02" db="EMBL/GenBank/DDBJ databases">
        <title>Fulvivirga sp. S481 isolated from sea water.</title>
        <authorList>
            <person name="Bae S.S."/>
            <person name="Baek K."/>
        </authorList>
    </citation>
    <scope>NUCLEOTIDE SEQUENCE</scope>
    <source>
        <strain evidence="2">S481</strain>
    </source>
</reference>
<keyword evidence="1" id="KW-0732">Signal</keyword>
<organism evidence="2 3">
    <name type="scientific">Fulvivirga lutea</name>
    <dbReference type="NCBI Taxonomy" id="2810512"/>
    <lineage>
        <taxon>Bacteria</taxon>
        <taxon>Pseudomonadati</taxon>
        <taxon>Bacteroidota</taxon>
        <taxon>Cytophagia</taxon>
        <taxon>Cytophagales</taxon>
        <taxon>Fulvivirgaceae</taxon>
        <taxon>Fulvivirga</taxon>
    </lineage>
</organism>
<dbReference type="PROSITE" id="PS51257">
    <property type="entry name" value="PROKAR_LIPOPROTEIN"/>
    <property type="match status" value="1"/>
</dbReference>
<dbReference type="Proteomes" id="UP000662783">
    <property type="component" value="Chromosome"/>
</dbReference>